<dbReference type="Proteomes" id="UP000007113">
    <property type="component" value="Chromosome"/>
</dbReference>
<dbReference type="KEGG" id="gma:AciX8_2572"/>
<accession>G8P091</accession>
<evidence type="ECO:0000313" key="1">
    <source>
        <dbReference type="EMBL" id="AEU36885.1"/>
    </source>
</evidence>
<dbReference type="STRING" id="682795.AciX8_2572"/>
<evidence type="ECO:0000313" key="2">
    <source>
        <dbReference type="Proteomes" id="UP000007113"/>
    </source>
</evidence>
<dbReference type="HOGENOM" id="CLU_755862_0_0_0"/>
<sequence>MNLIQIVPGLLPRVDGIGDYAMQLARRLRERHQITSSFVVADPDWQGGEVEGFYATKVDARSSQGFLDAVVRCEQRIQSKSVPLLLHFSPYGYQKRGYPLWLQKTLEGWQEHRPGTLNIVFHELEVHSLRPWSSAFWVSPLQRNLISHISKLGRFQYTNAEFYRHDLENWGSGRVSLIPNFSTIGEPSSNPAFAERRNDVIVFGRGAQRKANYKRGSDVLASLCRLIGAERIIDIGEPIPGDTTPDIEGFPIVRCGRLEAEAVNQWMAKSVASFITYPVPLLPKSSVHAVSCAHGTIPFVFDNQKKELSCPGLVSGEDYIALSRGVVKPNLPPLDRLSAMVYNNYQARNSWSAAESVAKHIFG</sequence>
<gene>
    <name evidence="1" type="ordered locus">AciX8_2572</name>
</gene>
<reference evidence="1 2" key="1">
    <citation type="submission" date="2011-11" db="EMBL/GenBank/DDBJ databases">
        <title>Complete sequence of Granulicella mallensis MP5ACTX8.</title>
        <authorList>
            <consortium name="US DOE Joint Genome Institute"/>
            <person name="Lucas S."/>
            <person name="Copeland A."/>
            <person name="Lapidus A."/>
            <person name="Cheng J.-F."/>
            <person name="Goodwin L."/>
            <person name="Pitluck S."/>
            <person name="Peters L."/>
            <person name="Lu M."/>
            <person name="Detter J.C."/>
            <person name="Han C."/>
            <person name="Tapia R."/>
            <person name="Land M."/>
            <person name="Hauser L."/>
            <person name="Kyrpides N."/>
            <person name="Ivanova N."/>
            <person name="Mikhailova N."/>
            <person name="Pagani I."/>
            <person name="Rawat S."/>
            <person name="Mannisto M."/>
            <person name="Haggblom M."/>
            <person name="Woyke T."/>
        </authorList>
    </citation>
    <scope>NUCLEOTIDE SEQUENCE [LARGE SCALE GENOMIC DNA]</scope>
    <source>
        <strain evidence="2">ATCC BAA-1857 / DSM 23137 / MP5ACTX8</strain>
    </source>
</reference>
<evidence type="ECO:0008006" key="3">
    <source>
        <dbReference type="Google" id="ProtNLM"/>
    </source>
</evidence>
<dbReference type="RefSeq" id="WP_014265763.1">
    <property type="nucleotide sequence ID" value="NC_016631.1"/>
</dbReference>
<dbReference type="OrthoDB" id="8478474at2"/>
<dbReference type="eggNOG" id="ENOG502Z8R5">
    <property type="taxonomic scope" value="Bacteria"/>
</dbReference>
<proteinExistence type="predicted"/>
<name>G8P091_GRAMM</name>
<dbReference type="SUPFAM" id="SSF53756">
    <property type="entry name" value="UDP-Glycosyltransferase/glycogen phosphorylase"/>
    <property type="match status" value="1"/>
</dbReference>
<keyword evidence="2" id="KW-1185">Reference proteome</keyword>
<protein>
    <recommendedName>
        <fullName evidence="3">Glycosyl transferase group 1</fullName>
    </recommendedName>
</protein>
<dbReference type="EMBL" id="CP003130">
    <property type="protein sequence ID" value="AEU36885.1"/>
    <property type="molecule type" value="Genomic_DNA"/>
</dbReference>
<organism evidence="1 2">
    <name type="scientific">Granulicella mallensis (strain ATCC BAA-1857 / DSM 23137 / MP5ACTX8)</name>
    <dbReference type="NCBI Taxonomy" id="682795"/>
    <lineage>
        <taxon>Bacteria</taxon>
        <taxon>Pseudomonadati</taxon>
        <taxon>Acidobacteriota</taxon>
        <taxon>Terriglobia</taxon>
        <taxon>Terriglobales</taxon>
        <taxon>Acidobacteriaceae</taxon>
        <taxon>Granulicella</taxon>
    </lineage>
</organism>
<dbReference type="AlphaFoldDB" id="G8P091"/>